<dbReference type="AlphaFoldDB" id="A0A3Q2GML2"/>
<dbReference type="InterPro" id="IPR046350">
    <property type="entry name" value="Cystatin_sf"/>
</dbReference>
<dbReference type="SUPFAM" id="SSF54403">
    <property type="entry name" value="Cystatin/monellin"/>
    <property type="match status" value="1"/>
</dbReference>
<accession>A0A3Q2GML2</accession>
<reference evidence="2" key="1">
    <citation type="submission" date="2025-08" db="UniProtKB">
        <authorList>
            <consortium name="Ensembl"/>
        </authorList>
    </citation>
    <scope>IDENTIFICATION</scope>
</reference>
<evidence type="ECO:0000313" key="3">
    <source>
        <dbReference type="Proteomes" id="UP000265020"/>
    </source>
</evidence>
<dbReference type="GeneTree" id="ENSGT00940000181483"/>
<evidence type="ECO:0000259" key="1">
    <source>
        <dbReference type="Pfam" id="PF00031"/>
    </source>
</evidence>
<organism evidence="2 3">
    <name type="scientific">Cyprinodon variegatus</name>
    <name type="common">Sheepshead minnow</name>
    <dbReference type="NCBI Taxonomy" id="28743"/>
    <lineage>
        <taxon>Eukaryota</taxon>
        <taxon>Metazoa</taxon>
        <taxon>Chordata</taxon>
        <taxon>Craniata</taxon>
        <taxon>Vertebrata</taxon>
        <taxon>Euteleostomi</taxon>
        <taxon>Actinopterygii</taxon>
        <taxon>Neopterygii</taxon>
        <taxon>Teleostei</taxon>
        <taxon>Neoteleostei</taxon>
        <taxon>Acanthomorphata</taxon>
        <taxon>Ovalentaria</taxon>
        <taxon>Atherinomorphae</taxon>
        <taxon>Cyprinodontiformes</taxon>
        <taxon>Cyprinodontidae</taxon>
        <taxon>Cyprinodon</taxon>
    </lineage>
</organism>
<dbReference type="Gene3D" id="3.10.450.10">
    <property type="match status" value="1"/>
</dbReference>
<proteinExistence type="predicted"/>
<sequence>HWNPSFFSFSKIVNPKQFIVLFHFITPQLKSEIEYATSKHFKEFRAVEYCDKIVDGKYYIITVRVLDDACIFLEVYKSLPVQTPDGLRKFTIGWKILEENRAINDPLKP</sequence>
<reference evidence="2" key="2">
    <citation type="submission" date="2025-09" db="UniProtKB">
        <authorList>
            <consortium name="Ensembl"/>
        </authorList>
    </citation>
    <scope>IDENTIFICATION</scope>
</reference>
<dbReference type="Ensembl" id="ENSCVAT00000022699.1">
    <property type="protein sequence ID" value="ENSCVAP00000029585.1"/>
    <property type="gene ID" value="ENSCVAG00000017456.1"/>
</dbReference>
<protein>
    <recommendedName>
        <fullName evidence="1">Cystatin domain-containing protein</fullName>
    </recommendedName>
</protein>
<dbReference type="Pfam" id="PF00031">
    <property type="entry name" value="Cystatin"/>
    <property type="match status" value="1"/>
</dbReference>
<feature type="domain" description="Cystatin" evidence="1">
    <location>
        <begin position="37"/>
        <end position="90"/>
    </location>
</feature>
<dbReference type="InterPro" id="IPR000010">
    <property type="entry name" value="Cystatin_dom"/>
</dbReference>
<dbReference type="GO" id="GO:0004869">
    <property type="term" value="F:cysteine-type endopeptidase inhibitor activity"/>
    <property type="evidence" value="ECO:0007669"/>
    <property type="project" value="InterPro"/>
</dbReference>
<dbReference type="Proteomes" id="UP000265020">
    <property type="component" value="Unassembled WGS sequence"/>
</dbReference>
<keyword evidence="3" id="KW-1185">Reference proteome</keyword>
<evidence type="ECO:0000313" key="2">
    <source>
        <dbReference type="Ensembl" id="ENSCVAP00000029585.1"/>
    </source>
</evidence>
<name>A0A3Q2GML2_CYPVA</name>